<evidence type="ECO:0000313" key="1">
    <source>
        <dbReference type="EMBL" id="PKR58415.1"/>
    </source>
</evidence>
<proteinExistence type="predicted"/>
<reference evidence="1 2" key="1">
    <citation type="submission" date="2017-09" db="EMBL/GenBank/DDBJ databases">
        <title>Biodiversity and function of Thalassospira species in the particle-attached aromatic-hydrocarbon-degrading consortia from the surface seawater of the China South Sea.</title>
        <authorList>
            <person name="Dong C."/>
            <person name="Lai Q."/>
            <person name="Shao Z."/>
        </authorList>
    </citation>
    <scope>NUCLEOTIDE SEQUENCE [LARGE SCALE GENOMIC DNA]</scope>
    <source>
        <strain evidence="1 2">139Z-12</strain>
    </source>
</reference>
<dbReference type="EMBL" id="NXGX01000004">
    <property type="protein sequence ID" value="PKR58415.1"/>
    <property type="molecule type" value="Genomic_DNA"/>
</dbReference>
<name>A0A2N3L6H3_9PROT</name>
<gene>
    <name evidence="1" type="ORF">COO92_11805</name>
</gene>
<dbReference type="AlphaFoldDB" id="A0A2N3L6H3"/>
<accession>A0A2N3L6H3</accession>
<keyword evidence="2" id="KW-1185">Reference proteome</keyword>
<comment type="caution">
    <text evidence="1">The sequence shown here is derived from an EMBL/GenBank/DDBJ whole genome shotgun (WGS) entry which is preliminary data.</text>
</comment>
<organism evidence="1 2">
    <name type="scientific">Thalassospira lohafexi</name>
    <dbReference type="NCBI Taxonomy" id="744227"/>
    <lineage>
        <taxon>Bacteria</taxon>
        <taxon>Pseudomonadati</taxon>
        <taxon>Pseudomonadota</taxon>
        <taxon>Alphaproteobacteria</taxon>
        <taxon>Rhodospirillales</taxon>
        <taxon>Thalassospiraceae</taxon>
        <taxon>Thalassospira</taxon>
    </lineage>
</organism>
<protein>
    <submittedName>
        <fullName evidence="1">Uncharacterized protein</fullName>
    </submittedName>
</protein>
<dbReference type="RefSeq" id="WP_101302315.1">
    <property type="nucleotide sequence ID" value="NZ_NXGX01000004.1"/>
</dbReference>
<dbReference type="Proteomes" id="UP000233332">
    <property type="component" value="Unassembled WGS sequence"/>
</dbReference>
<evidence type="ECO:0000313" key="2">
    <source>
        <dbReference type="Proteomes" id="UP000233332"/>
    </source>
</evidence>
<sequence length="112" mass="12309">MREPEKTDPVATLREDLLRDLPGDIKRVRNAYRRAAQQAALLRDAKDFTAHQTACKAGLGHLDCLIKLLRWASDGDKGADSRTEKGAARTGEDVDVERLIKEARGALAGREG</sequence>